<keyword evidence="2 6" id="KW-0378">Hydrolase</keyword>
<dbReference type="InterPro" id="IPR027417">
    <property type="entry name" value="P-loop_NTPase"/>
</dbReference>
<evidence type="ECO:0000259" key="9">
    <source>
        <dbReference type="PROSITE" id="PS51194"/>
    </source>
</evidence>
<feature type="region of interest" description="Disordered" evidence="7">
    <location>
        <begin position="1124"/>
        <end position="1154"/>
    </location>
</feature>
<evidence type="ECO:0000256" key="5">
    <source>
        <dbReference type="ARBA" id="ARBA00022884"/>
    </source>
</evidence>
<keyword evidence="4 6" id="KW-0067">ATP-binding</keyword>
<sequence>MSSIQIAGMLFDDDEDKSHSSNNNKPLNNNASHQKRRTLDSFIDDKTKKEIDQKSKLFLEGGIAMAMRSKSLNSRNSTHSGFNNNNNRTFKGGRTEFNKNPTPPSMINKDRDSTSAPPAISKRRLNSLSSSSTTASTTTSSTHSDSNEEEDSNNFSALINQDLFIQEDIETCMQNKLCPILISTLTKSMNLKHLTKIQSRAMNPILSKSNVLMKSETGSGKTLAYLIPMIQMLYQHSLEQKITREDGTFAIIMAPTRELCLQVDKVLKKITCNLPYLVCGGIMGGEKRKSEKERLRKGITILVATPGRLEDHLKSTQSFKCDQLKYLILDEADILLDFGFEQKVKNIYNMIVERKFNSLNQTSSQTTREDISNSIQKILVSATLHSKIQTLAQNIDIMNALYVGYGSNGEFIEKSYNLLTDKLPSNVFTIPAHLTQYYMIVPSQFRLVMLAGFLREKTTETNFENDSLGSSNDHAATPSGKIIVFLSCCDSVEFHYHFFTYFQTRYKFMREYVTNTFKKKKHQSGSSDQGITTNHTQHVDAISNTETTQYRQAVKYENGEPLIRVPIFKLHGDIDQKERTLIYKQFSESKEGILFCTDVAARGLDLPSVKWIVQYDPPGNPKEYLHRIGRTARMGVQGNAIMFLHPHEELYKKLLEKYKLKIHEMKGEKCLESIILSFRRKSLRDPIEAASWLQNIFEEEMSKAGKENTEIYSLAVNSYFSYIKYYSTHGSDVKYIFHPNNLHLGHLAKSFALKDSPSKIKQRQLTLGVKPLSVKKQELEKVYSMKDQLPKREFLKRLKDVKGSSSIKSNTDKKRKRLSDEEASEEEMENHDEKGYESFSDEEVSEEEENHHHDSIMDLKDDHTPMESSSQRQGTSKIKVRRGMNTASMATTTATTSTTTSETVVVESRPSNPSRTGKSFIGISFGKPVNSDGTEANGSINAWSFKSESESHEPAHVGASNSGSSNSNSSNGGSSNSNNNDTTTSSSTNSKKTIPTRLAMTSTLTPLQLRQSELKKKKLTPNERMKLYRDYEKGKIQPSRPKIVIPEGLRKNQKHKNKSLESSSNELGGVSFDESRVIHKPLSEYSQLLSRYATEGDGTARMMMNSMSEFDSSVAANNHVGRIHSTTTQDQRRGGSFFQKNKGGASFQKKKRKF</sequence>
<evidence type="ECO:0000256" key="3">
    <source>
        <dbReference type="ARBA" id="ARBA00022806"/>
    </source>
</evidence>
<dbReference type="GO" id="GO:0005524">
    <property type="term" value="F:ATP binding"/>
    <property type="evidence" value="ECO:0007669"/>
    <property type="project" value="UniProtKB-UniRule"/>
</dbReference>
<dbReference type="SMART" id="SM00487">
    <property type="entry name" value="DEXDc"/>
    <property type="match status" value="1"/>
</dbReference>
<comment type="catalytic activity">
    <reaction evidence="6">
        <text>ATP + H2O = ADP + phosphate + H(+)</text>
        <dbReference type="Rhea" id="RHEA:13065"/>
        <dbReference type="ChEBI" id="CHEBI:15377"/>
        <dbReference type="ChEBI" id="CHEBI:15378"/>
        <dbReference type="ChEBI" id="CHEBI:30616"/>
        <dbReference type="ChEBI" id="CHEBI:43474"/>
        <dbReference type="ChEBI" id="CHEBI:456216"/>
        <dbReference type="EC" id="3.6.4.13"/>
    </reaction>
</comment>
<feature type="compositionally biased region" description="Low complexity" evidence="7">
    <location>
        <begin position="886"/>
        <end position="908"/>
    </location>
</feature>
<dbReference type="Pfam" id="PF00271">
    <property type="entry name" value="Helicase_C"/>
    <property type="match status" value="1"/>
</dbReference>
<dbReference type="CDD" id="cd18787">
    <property type="entry name" value="SF2_C_DEAD"/>
    <property type="match status" value="1"/>
</dbReference>
<dbReference type="PANTHER" id="PTHR24031">
    <property type="entry name" value="RNA HELICASE"/>
    <property type="match status" value="1"/>
</dbReference>
<dbReference type="EC" id="3.6.4.13" evidence="6"/>
<comment type="caution">
    <text evidence="10">The sequence shown here is derived from an EMBL/GenBank/DDBJ whole genome shotgun (WGS) entry which is preliminary data.</text>
</comment>
<dbReference type="PROSITE" id="PS51192">
    <property type="entry name" value="HELICASE_ATP_BIND_1"/>
    <property type="match status" value="1"/>
</dbReference>
<evidence type="ECO:0000259" key="8">
    <source>
        <dbReference type="PROSITE" id="PS51192"/>
    </source>
</evidence>
<feature type="compositionally biased region" description="Acidic residues" evidence="7">
    <location>
        <begin position="839"/>
        <end position="848"/>
    </location>
</feature>
<dbReference type="InterPro" id="IPR001650">
    <property type="entry name" value="Helicase_C-like"/>
</dbReference>
<dbReference type="GeneID" id="68100162"/>
<dbReference type="EMBL" id="PYSW02000030">
    <property type="protein sequence ID" value="KAG2379070.1"/>
    <property type="molecule type" value="Genomic_DNA"/>
</dbReference>
<feature type="compositionally biased region" description="Basic and acidic residues" evidence="7">
    <location>
        <begin position="849"/>
        <end position="865"/>
    </location>
</feature>
<feature type="domain" description="Helicase C-terminal" evidence="9">
    <location>
        <begin position="508"/>
        <end position="682"/>
    </location>
</feature>
<feature type="domain" description="Helicase ATP-binding" evidence="8">
    <location>
        <begin position="202"/>
        <end position="402"/>
    </location>
</feature>
<dbReference type="InterPro" id="IPR011545">
    <property type="entry name" value="DEAD/DEAH_box_helicase_dom"/>
</dbReference>
<feature type="compositionally biased region" description="Polar residues" evidence="7">
    <location>
        <begin position="866"/>
        <end position="876"/>
    </location>
</feature>
<dbReference type="GO" id="GO:0003723">
    <property type="term" value="F:RNA binding"/>
    <property type="evidence" value="ECO:0007669"/>
    <property type="project" value="UniProtKB-UniRule"/>
</dbReference>
<keyword evidence="5 6" id="KW-0694">RNA-binding</keyword>
<evidence type="ECO:0000256" key="4">
    <source>
        <dbReference type="ARBA" id="ARBA00022840"/>
    </source>
</evidence>
<evidence type="ECO:0000256" key="6">
    <source>
        <dbReference type="RuleBase" id="RU365068"/>
    </source>
</evidence>
<dbReference type="RefSeq" id="XP_044546332.1">
    <property type="nucleotide sequence ID" value="XM_044697703.1"/>
</dbReference>
<feature type="region of interest" description="Disordered" evidence="7">
    <location>
        <begin position="72"/>
        <end position="153"/>
    </location>
</feature>
<evidence type="ECO:0000256" key="2">
    <source>
        <dbReference type="ARBA" id="ARBA00022801"/>
    </source>
</evidence>
<evidence type="ECO:0000313" key="11">
    <source>
        <dbReference type="Proteomes" id="UP000816034"/>
    </source>
</evidence>
<accession>A0AA88GLP7</accession>
<gene>
    <name evidence="10" type="ORF">C9374_007708</name>
</gene>
<dbReference type="SUPFAM" id="SSF52540">
    <property type="entry name" value="P-loop containing nucleoside triphosphate hydrolases"/>
    <property type="match status" value="1"/>
</dbReference>
<dbReference type="AlphaFoldDB" id="A0AA88GLP7"/>
<keyword evidence="3 6" id="KW-0347">Helicase</keyword>
<keyword evidence="11" id="KW-1185">Reference proteome</keyword>
<feature type="compositionally biased region" description="Polar residues" evidence="7">
    <location>
        <begin position="72"/>
        <end position="82"/>
    </location>
</feature>
<comment type="similarity">
    <text evidence="6">Belongs to the DEAD box helicase family.</text>
</comment>
<comment type="domain">
    <text evidence="6">The Q motif is unique to and characteristic of the DEAD box family of RNA helicases and controls ATP binding and hydrolysis.</text>
</comment>
<feature type="compositionally biased region" description="Low complexity" evidence="7">
    <location>
        <begin position="126"/>
        <end position="144"/>
    </location>
</feature>
<dbReference type="GO" id="GO:0003724">
    <property type="term" value="F:RNA helicase activity"/>
    <property type="evidence" value="ECO:0007669"/>
    <property type="project" value="UniProtKB-EC"/>
</dbReference>
<dbReference type="Pfam" id="PF00270">
    <property type="entry name" value="DEAD"/>
    <property type="match status" value="1"/>
</dbReference>
<dbReference type="Gene3D" id="3.40.50.300">
    <property type="entry name" value="P-loop containing nucleotide triphosphate hydrolases"/>
    <property type="match status" value="2"/>
</dbReference>
<reference evidence="10 11" key="1">
    <citation type="journal article" date="2018" name="BMC Genomics">
        <title>The genome of Naegleria lovaniensis, the basis for a comparative approach to unravel pathogenicity factors of the human pathogenic amoeba N. fowleri.</title>
        <authorList>
            <person name="Liechti N."/>
            <person name="Schurch N."/>
            <person name="Bruggmann R."/>
            <person name="Wittwer M."/>
        </authorList>
    </citation>
    <scope>NUCLEOTIDE SEQUENCE [LARGE SCALE GENOMIC DNA]</scope>
    <source>
        <strain evidence="10 11">ATCC 30569</strain>
    </source>
</reference>
<name>A0AA88GLP7_NAELO</name>
<proteinExistence type="inferred from homology"/>
<evidence type="ECO:0000256" key="1">
    <source>
        <dbReference type="ARBA" id="ARBA00022741"/>
    </source>
</evidence>
<feature type="region of interest" description="Disordered" evidence="7">
    <location>
        <begin position="801"/>
        <end position="1021"/>
    </location>
</feature>
<feature type="compositionally biased region" description="Acidic residues" evidence="7">
    <location>
        <begin position="821"/>
        <end position="830"/>
    </location>
</feature>
<dbReference type="InterPro" id="IPR025313">
    <property type="entry name" value="SPB4-like_CTE"/>
</dbReference>
<feature type="region of interest" description="Disordered" evidence="7">
    <location>
        <begin position="11"/>
        <end position="38"/>
    </location>
</feature>
<dbReference type="GO" id="GO:0016787">
    <property type="term" value="F:hydrolase activity"/>
    <property type="evidence" value="ECO:0007669"/>
    <property type="project" value="UniProtKB-KW"/>
</dbReference>
<evidence type="ECO:0000313" key="10">
    <source>
        <dbReference type="EMBL" id="KAG2379070.1"/>
    </source>
</evidence>
<dbReference type="PROSITE" id="PS51194">
    <property type="entry name" value="HELICASE_CTER"/>
    <property type="match status" value="1"/>
</dbReference>
<feature type="compositionally biased region" description="Low complexity" evidence="7">
    <location>
        <begin position="20"/>
        <end position="32"/>
    </location>
</feature>
<dbReference type="InterPro" id="IPR014001">
    <property type="entry name" value="Helicase_ATP-bd"/>
</dbReference>
<feature type="compositionally biased region" description="Polar residues" evidence="7">
    <location>
        <begin position="999"/>
        <end position="1011"/>
    </location>
</feature>
<dbReference type="Pfam" id="PF13959">
    <property type="entry name" value="CTE_SPB4"/>
    <property type="match status" value="1"/>
</dbReference>
<comment type="function">
    <text evidence="6">RNA helicase.</text>
</comment>
<dbReference type="Proteomes" id="UP000816034">
    <property type="component" value="Unassembled WGS sequence"/>
</dbReference>
<dbReference type="SMART" id="SM00490">
    <property type="entry name" value="HELICc"/>
    <property type="match status" value="1"/>
</dbReference>
<keyword evidence="1 6" id="KW-0547">Nucleotide-binding</keyword>
<organism evidence="10 11">
    <name type="scientific">Naegleria lovaniensis</name>
    <name type="common">Amoeba</name>
    <dbReference type="NCBI Taxonomy" id="51637"/>
    <lineage>
        <taxon>Eukaryota</taxon>
        <taxon>Discoba</taxon>
        <taxon>Heterolobosea</taxon>
        <taxon>Tetramitia</taxon>
        <taxon>Eutetramitia</taxon>
        <taxon>Vahlkampfiidae</taxon>
        <taxon>Naegleria</taxon>
    </lineage>
</organism>
<dbReference type="SMART" id="SM01178">
    <property type="entry name" value="DUF4217"/>
    <property type="match status" value="1"/>
</dbReference>
<feature type="compositionally biased region" description="Polar residues" evidence="7">
    <location>
        <begin position="931"/>
        <end position="946"/>
    </location>
</feature>
<protein>
    <recommendedName>
        <fullName evidence="6">ATP-dependent RNA helicase</fullName>
        <ecNumber evidence="6">3.6.4.13</ecNumber>
    </recommendedName>
</protein>
<evidence type="ECO:0000256" key="7">
    <source>
        <dbReference type="SAM" id="MobiDB-lite"/>
    </source>
</evidence>
<feature type="compositionally biased region" description="Low complexity" evidence="7">
    <location>
        <begin position="960"/>
        <end position="990"/>
    </location>
</feature>